<reference evidence="9" key="1">
    <citation type="journal article" date="2019" name="Int. J. Syst. Evol. Microbiol.">
        <title>The Global Catalogue of Microorganisms (GCM) 10K type strain sequencing project: providing services to taxonomists for standard genome sequencing and annotation.</title>
        <authorList>
            <consortium name="The Broad Institute Genomics Platform"/>
            <consortium name="The Broad Institute Genome Sequencing Center for Infectious Disease"/>
            <person name="Wu L."/>
            <person name="Ma J."/>
        </authorList>
    </citation>
    <scope>NUCLEOTIDE SEQUENCE [LARGE SCALE GENOMIC DNA]</scope>
    <source>
        <strain evidence="9">CCUG 56698</strain>
    </source>
</reference>
<dbReference type="InterPro" id="IPR050090">
    <property type="entry name" value="Tyrosine_recombinase_XerCD"/>
</dbReference>
<evidence type="ECO:0000313" key="8">
    <source>
        <dbReference type="EMBL" id="MFC7581576.1"/>
    </source>
</evidence>
<evidence type="ECO:0000259" key="6">
    <source>
        <dbReference type="PROSITE" id="PS51898"/>
    </source>
</evidence>
<dbReference type="PANTHER" id="PTHR30349">
    <property type="entry name" value="PHAGE INTEGRASE-RELATED"/>
    <property type="match status" value="1"/>
</dbReference>
<feature type="domain" description="Tyr recombinase" evidence="6">
    <location>
        <begin position="197"/>
        <end position="387"/>
    </location>
</feature>
<protein>
    <submittedName>
        <fullName evidence="8">Tyrosine-type recombinase/integrase</fullName>
    </submittedName>
</protein>
<comment type="similarity">
    <text evidence="1">Belongs to the 'phage' integrase family.</text>
</comment>
<evidence type="ECO:0000256" key="3">
    <source>
        <dbReference type="ARBA" id="ARBA00023125"/>
    </source>
</evidence>
<evidence type="ECO:0000256" key="5">
    <source>
        <dbReference type="PROSITE-ProRule" id="PRU01248"/>
    </source>
</evidence>
<keyword evidence="3 5" id="KW-0238">DNA-binding</keyword>
<dbReference type="InterPro" id="IPR013762">
    <property type="entry name" value="Integrase-like_cat_sf"/>
</dbReference>
<proteinExistence type="inferred from homology"/>
<dbReference type="InterPro" id="IPR044068">
    <property type="entry name" value="CB"/>
</dbReference>
<dbReference type="PROSITE" id="PS51898">
    <property type="entry name" value="TYR_RECOMBINASE"/>
    <property type="match status" value="1"/>
</dbReference>
<dbReference type="Pfam" id="PF14659">
    <property type="entry name" value="Phage_int_SAM_3"/>
    <property type="match status" value="1"/>
</dbReference>
<dbReference type="InterPro" id="IPR004107">
    <property type="entry name" value="Integrase_SAM-like_N"/>
</dbReference>
<dbReference type="Proteomes" id="UP001596527">
    <property type="component" value="Unassembled WGS sequence"/>
</dbReference>
<feature type="domain" description="Core-binding (CB)" evidence="7">
    <location>
        <begin position="80"/>
        <end position="170"/>
    </location>
</feature>
<organism evidence="8 9">
    <name type="scientific">Schaalia naturae</name>
    <dbReference type="NCBI Taxonomy" id="635203"/>
    <lineage>
        <taxon>Bacteria</taxon>
        <taxon>Bacillati</taxon>
        <taxon>Actinomycetota</taxon>
        <taxon>Actinomycetes</taxon>
        <taxon>Actinomycetales</taxon>
        <taxon>Actinomycetaceae</taxon>
        <taxon>Schaalia</taxon>
    </lineage>
</organism>
<evidence type="ECO:0000256" key="4">
    <source>
        <dbReference type="ARBA" id="ARBA00023172"/>
    </source>
</evidence>
<evidence type="ECO:0000313" key="9">
    <source>
        <dbReference type="Proteomes" id="UP001596527"/>
    </source>
</evidence>
<dbReference type="InterPro" id="IPR002104">
    <property type="entry name" value="Integrase_catalytic"/>
</dbReference>
<comment type="caution">
    <text evidence="8">The sequence shown here is derived from an EMBL/GenBank/DDBJ whole genome shotgun (WGS) entry which is preliminary data.</text>
</comment>
<dbReference type="Pfam" id="PF00589">
    <property type="entry name" value="Phage_integrase"/>
    <property type="match status" value="1"/>
</dbReference>
<dbReference type="SUPFAM" id="SSF56349">
    <property type="entry name" value="DNA breaking-rejoining enzymes"/>
    <property type="match status" value="1"/>
</dbReference>
<keyword evidence="9" id="KW-1185">Reference proteome</keyword>
<dbReference type="Gene3D" id="1.10.150.130">
    <property type="match status" value="1"/>
</dbReference>
<sequence length="395" mass="42996">MAKIGGARLPQGISMQRGRYRVRLYVDGIQHSLGMFETLTDAKAALAIARSEKVRGTFVPPAQRRRDAEEAKRLRAQTALTVASWSDTWLKRLEDDGKSPGTVRAHRSLLDRHILPAIGDMPLAEVTEDDIDALVEAIRALPSARNRHATTNGVWANAARTLRALFNAAVAAHAGGLEATPVHVRVPKSVRVRKVEEGTDIASPADVRAFTEGMPDRMAIAVPLAAWCALRLGEVLGLQRGDLEHLDAPERAVLHVRRQWNTKAAPPEYTDPKAGSVRTVAIPASLVPAIRAHLERFTGPGAKAPLIPGQDPAKPLSQTAFDSAWRKARAGVRPGFRFHALRHTGLTLFAQQGATLTELMSRGGHKSADVALRYQHAAAERDRALTDRLNEMIGE</sequence>
<dbReference type="InterPro" id="IPR011010">
    <property type="entry name" value="DNA_brk_join_enz"/>
</dbReference>
<name>A0ABW2SQ09_9ACTO</name>
<evidence type="ECO:0000256" key="1">
    <source>
        <dbReference type="ARBA" id="ARBA00008857"/>
    </source>
</evidence>
<dbReference type="PROSITE" id="PS51900">
    <property type="entry name" value="CB"/>
    <property type="match status" value="1"/>
</dbReference>
<evidence type="ECO:0000259" key="7">
    <source>
        <dbReference type="PROSITE" id="PS51900"/>
    </source>
</evidence>
<dbReference type="PANTHER" id="PTHR30349:SF64">
    <property type="entry name" value="PROPHAGE INTEGRASE INTD-RELATED"/>
    <property type="match status" value="1"/>
</dbReference>
<dbReference type="RefSeq" id="WP_380975006.1">
    <property type="nucleotide sequence ID" value="NZ_JBHTEF010000001.1"/>
</dbReference>
<dbReference type="Gene3D" id="1.10.443.10">
    <property type="entry name" value="Intergrase catalytic core"/>
    <property type="match status" value="1"/>
</dbReference>
<keyword evidence="2" id="KW-0229">DNA integration</keyword>
<accession>A0ABW2SQ09</accession>
<dbReference type="InterPro" id="IPR010998">
    <property type="entry name" value="Integrase_recombinase_N"/>
</dbReference>
<evidence type="ECO:0000256" key="2">
    <source>
        <dbReference type="ARBA" id="ARBA00022908"/>
    </source>
</evidence>
<keyword evidence="4" id="KW-0233">DNA recombination</keyword>
<gene>
    <name evidence="8" type="ORF">ACFQWG_10260</name>
</gene>
<dbReference type="EMBL" id="JBHTEF010000001">
    <property type="protein sequence ID" value="MFC7581576.1"/>
    <property type="molecule type" value="Genomic_DNA"/>
</dbReference>